<evidence type="ECO:0000313" key="4">
    <source>
        <dbReference type="Proteomes" id="UP000256310"/>
    </source>
</evidence>
<feature type="compositionally biased region" description="Basic and acidic residues" evidence="1">
    <location>
        <begin position="106"/>
        <end position="121"/>
    </location>
</feature>
<keyword evidence="2" id="KW-0732">Signal</keyword>
<reference evidence="3 4" key="1">
    <citation type="submission" date="2018-07" db="EMBL/GenBank/DDBJ databases">
        <title>Genomic Encyclopedia of Type Strains, Phase IV (KMG-IV): sequencing the most valuable type-strain genomes for metagenomic binning, comparative biology and taxonomic classification.</title>
        <authorList>
            <person name="Goeker M."/>
        </authorList>
    </citation>
    <scope>NUCLEOTIDE SEQUENCE [LARGE SCALE GENOMIC DNA]</scope>
    <source>
        <strain evidence="3 4">DSM 26725</strain>
    </source>
</reference>
<dbReference type="Proteomes" id="UP000256310">
    <property type="component" value="Unassembled WGS sequence"/>
</dbReference>
<feature type="region of interest" description="Disordered" evidence="1">
    <location>
        <begin position="106"/>
        <end position="126"/>
    </location>
</feature>
<comment type="caution">
    <text evidence="3">The sequence shown here is derived from an EMBL/GenBank/DDBJ whole genome shotgun (WGS) entry which is preliminary data.</text>
</comment>
<evidence type="ECO:0000313" key="3">
    <source>
        <dbReference type="EMBL" id="RED16378.1"/>
    </source>
</evidence>
<dbReference type="InterPro" id="IPR018673">
    <property type="entry name" value="DUF2141"/>
</dbReference>
<dbReference type="OrthoDB" id="7189112at2"/>
<feature type="signal peptide" evidence="2">
    <location>
        <begin position="1"/>
        <end position="24"/>
    </location>
</feature>
<protein>
    <submittedName>
        <fullName evidence="3">Uncharacterized protein (DUF2141 family)</fullName>
    </submittedName>
</protein>
<proteinExistence type="predicted"/>
<keyword evidence="4" id="KW-1185">Reference proteome</keyword>
<evidence type="ECO:0000256" key="1">
    <source>
        <dbReference type="SAM" id="MobiDB-lite"/>
    </source>
</evidence>
<dbReference type="Pfam" id="PF09912">
    <property type="entry name" value="DUF2141"/>
    <property type="match status" value="1"/>
</dbReference>
<dbReference type="AlphaFoldDB" id="A0A3D9FFI6"/>
<feature type="chain" id="PRO_5017545644" evidence="2">
    <location>
        <begin position="25"/>
        <end position="170"/>
    </location>
</feature>
<organism evidence="3 4">
    <name type="scientific">Parasphingopyxis lamellibrachiae</name>
    <dbReference type="NCBI Taxonomy" id="680125"/>
    <lineage>
        <taxon>Bacteria</taxon>
        <taxon>Pseudomonadati</taxon>
        <taxon>Pseudomonadota</taxon>
        <taxon>Alphaproteobacteria</taxon>
        <taxon>Sphingomonadales</taxon>
        <taxon>Sphingomonadaceae</taxon>
        <taxon>Parasphingopyxis</taxon>
    </lineage>
</organism>
<sequence>MFVSKIIPVAAALSMAAIATSADAGTRVANDLSQCRAGATGTAALVRVVGFRDANGRVRVQSYGGESSWLERGQWLHRVDVPAQPRSRNMTVCLPLPGPGTYGIAVRHDSNGNNSSDRRDGGGFSRNPDLSFPFNLQPDFDEVSFRAGRGVTRINVVLNYMQGTSVEPIS</sequence>
<name>A0A3D9FFI6_9SPHN</name>
<accession>A0A3D9FFI6</accession>
<dbReference type="EMBL" id="QRDP01000004">
    <property type="protein sequence ID" value="RED16378.1"/>
    <property type="molecule type" value="Genomic_DNA"/>
</dbReference>
<evidence type="ECO:0000256" key="2">
    <source>
        <dbReference type="SAM" id="SignalP"/>
    </source>
</evidence>
<gene>
    <name evidence="3" type="ORF">DFR46_1401</name>
</gene>